<dbReference type="SUPFAM" id="SSF103473">
    <property type="entry name" value="MFS general substrate transporter"/>
    <property type="match status" value="1"/>
</dbReference>
<evidence type="ECO:0000256" key="4">
    <source>
        <dbReference type="ARBA" id="ARBA00023136"/>
    </source>
</evidence>
<feature type="transmembrane region" description="Helical" evidence="5">
    <location>
        <begin position="199"/>
        <end position="220"/>
    </location>
</feature>
<dbReference type="STRING" id="299467.A0A443RXB0"/>
<gene>
    <name evidence="8" type="ORF">B4U80_08221</name>
</gene>
<evidence type="ECO:0000313" key="8">
    <source>
        <dbReference type="EMBL" id="RWS19996.1"/>
    </source>
</evidence>
<dbReference type="PANTHER" id="PTHR11662">
    <property type="entry name" value="SOLUTE CARRIER FAMILY 17"/>
    <property type="match status" value="1"/>
</dbReference>
<dbReference type="PROSITE" id="PS50850">
    <property type="entry name" value="MFS"/>
    <property type="match status" value="1"/>
</dbReference>
<dbReference type="VEuPathDB" id="VectorBase:LDEU012044"/>
<keyword evidence="2 5" id="KW-0812">Transmembrane</keyword>
<evidence type="ECO:0000256" key="3">
    <source>
        <dbReference type="ARBA" id="ARBA00022989"/>
    </source>
</evidence>
<name>A0A443RXB0_9ACAR</name>
<dbReference type="OrthoDB" id="2985014at2759"/>
<feature type="transmembrane region" description="Helical" evidence="5">
    <location>
        <begin position="258"/>
        <end position="276"/>
    </location>
</feature>
<reference evidence="8 9" key="1">
    <citation type="journal article" date="2018" name="Gigascience">
        <title>Genomes of trombidid mites reveal novel predicted allergens and laterally-transferred genes associated with secondary metabolism.</title>
        <authorList>
            <person name="Dong X."/>
            <person name="Chaisiri K."/>
            <person name="Xia D."/>
            <person name="Armstrong S.D."/>
            <person name="Fang Y."/>
            <person name="Donnelly M.J."/>
            <person name="Kadowaki T."/>
            <person name="McGarry J.W."/>
            <person name="Darby A.C."/>
            <person name="Makepeace B.L."/>
        </authorList>
    </citation>
    <scope>NUCLEOTIDE SEQUENCE [LARGE SCALE GENOMIC DNA]</scope>
    <source>
        <strain evidence="8">UoL-UT</strain>
    </source>
</reference>
<protein>
    <submittedName>
        <fullName evidence="8">Putative inorganic phosphate cotransporter-like protein</fullName>
    </submittedName>
</protein>
<evidence type="ECO:0000256" key="6">
    <source>
        <dbReference type="SAM" id="SignalP"/>
    </source>
</evidence>
<dbReference type="EMBL" id="NCKV01020888">
    <property type="protein sequence ID" value="RWS19996.1"/>
    <property type="molecule type" value="Genomic_DNA"/>
</dbReference>
<dbReference type="GO" id="GO:0006820">
    <property type="term" value="P:monoatomic anion transport"/>
    <property type="evidence" value="ECO:0007669"/>
    <property type="project" value="TreeGrafter"/>
</dbReference>
<dbReference type="InterPro" id="IPR020846">
    <property type="entry name" value="MFS_dom"/>
</dbReference>
<dbReference type="PANTHER" id="PTHR11662:SF399">
    <property type="entry name" value="FI19708P1-RELATED"/>
    <property type="match status" value="1"/>
</dbReference>
<dbReference type="Proteomes" id="UP000288716">
    <property type="component" value="Unassembled WGS sequence"/>
</dbReference>
<keyword evidence="3 5" id="KW-1133">Transmembrane helix</keyword>
<dbReference type="Gene3D" id="1.20.1250.20">
    <property type="entry name" value="MFS general substrate transporter like domains"/>
    <property type="match status" value="2"/>
</dbReference>
<dbReference type="InterPro" id="IPR036259">
    <property type="entry name" value="MFS_trans_sf"/>
</dbReference>
<dbReference type="InterPro" id="IPR050382">
    <property type="entry name" value="MFS_Na/Anion_cotransporter"/>
</dbReference>
<dbReference type="AlphaFoldDB" id="A0A443RXB0"/>
<feature type="transmembrane region" description="Helical" evidence="5">
    <location>
        <begin position="95"/>
        <end position="115"/>
    </location>
</feature>
<feature type="chain" id="PRO_5019115157" evidence="6">
    <location>
        <begin position="21"/>
        <end position="360"/>
    </location>
</feature>
<proteinExistence type="predicted"/>
<evidence type="ECO:0000259" key="7">
    <source>
        <dbReference type="PROSITE" id="PS50850"/>
    </source>
</evidence>
<keyword evidence="4 5" id="KW-0472">Membrane</keyword>
<dbReference type="GO" id="GO:0016020">
    <property type="term" value="C:membrane"/>
    <property type="evidence" value="ECO:0007669"/>
    <property type="project" value="UniProtKB-SubCell"/>
</dbReference>
<feature type="domain" description="Major facilitator superfamily (MFS) profile" evidence="7">
    <location>
        <begin position="1"/>
        <end position="350"/>
    </location>
</feature>
<sequence length="360" mass="39307">VLGYSIFFTSILTLLSPLAAEKHYILFVVCRAFEGLFEGVAFPAMHGMIARWLPKHERGLMSTIIYSGAAIGTVVTMAVAGVLSDSSFLGGWPSIFYVSGSVGVLWFLGWMFLIYDSPQQHPSISGNELKTILEGQGEQRAHRNVVTPWKSILTSVPVWALVIAHFGQNWGFYTLLFQLPTYFDTILGFNIKENGFLSAIPYLAQAVCGWIVSYILDSLIKRNVMKVNSVRKLSNTISTLGPAICLLAVTFAKCDSTLNVILLTLAMAINGFYYSGFNVTHVDMSPDFAGSLMGLTNCVANFAGILAPYVVGALTASEPSLLNWSYVFYISTAIYIASAAIFLMFGSAELQPWGIAKDCD</sequence>
<evidence type="ECO:0000256" key="2">
    <source>
        <dbReference type="ARBA" id="ARBA00022692"/>
    </source>
</evidence>
<evidence type="ECO:0000256" key="5">
    <source>
        <dbReference type="SAM" id="Phobius"/>
    </source>
</evidence>
<feature type="non-terminal residue" evidence="8">
    <location>
        <position position="1"/>
    </location>
</feature>
<feature type="transmembrane region" description="Helical" evidence="5">
    <location>
        <begin position="63"/>
        <end position="83"/>
    </location>
</feature>
<dbReference type="InterPro" id="IPR011701">
    <property type="entry name" value="MFS"/>
</dbReference>
<evidence type="ECO:0000313" key="9">
    <source>
        <dbReference type="Proteomes" id="UP000288716"/>
    </source>
</evidence>
<feature type="transmembrane region" description="Helical" evidence="5">
    <location>
        <begin position="158"/>
        <end position="179"/>
    </location>
</feature>
<organism evidence="8 9">
    <name type="scientific">Leptotrombidium deliense</name>
    <dbReference type="NCBI Taxonomy" id="299467"/>
    <lineage>
        <taxon>Eukaryota</taxon>
        <taxon>Metazoa</taxon>
        <taxon>Ecdysozoa</taxon>
        <taxon>Arthropoda</taxon>
        <taxon>Chelicerata</taxon>
        <taxon>Arachnida</taxon>
        <taxon>Acari</taxon>
        <taxon>Acariformes</taxon>
        <taxon>Trombidiformes</taxon>
        <taxon>Prostigmata</taxon>
        <taxon>Anystina</taxon>
        <taxon>Parasitengona</taxon>
        <taxon>Trombiculoidea</taxon>
        <taxon>Trombiculidae</taxon>
        <taxon>Leptotrombidium</taxon>
    </lineage>
</organism>
<accession>A0A443RXB0</accession>
<keyword evidence="9" id="KW-1185">Reference proteome</keyword>
<evidence type="ECO:0000256" key="1">
    <source>
        <dbReference type="ARBA" id="ARBA00004141"/>
    </source>
</evidence>
<keyword evidence="6" id="KW-0732">Signal</keyword>
<feature type="transmembrane region" description="Helical" evidence="5">
    <location>
        <begin position="288"/>
        <end position="314"/>
    </location>
</feature>
<comment type="subcellular location">
    <subcellularLocation>
        <location evidence="1">Membrane</location>
        <topology evidence="1">Multi-pass membrane protein</topology>
    </subcellularLocation>
</comment>
<dbReference type="GO" id="GO:0022857">
    <property type="term" value="F:transmembrane transporter activity"/>
    <property type="evidence" value="ECO:0007669"/>
    <property type="project" value="InterPro"/>
</dbReference>
<feature type="signal peptide" evidence="6">
    <location>
        <begin position="1"/>
        <end position="20"/>
    </location>
</feature>
<dbReference type="Pfam" id="PF07690">
    <property type="entry name" value="MFS_1"/>
    <property type="match status" value="1"/>
</dbReference>
<feature type="transmembrane region" description="Helical" evidence="5">
    <location>
        <begin position="326"/>
        <end position="345"/>
    </location>
</feature>
<dbReference type="FunFam" id="1.20.1250.20:FF:000532">
    <property type="entry name" value="SLC (SoLute Carrier) homolog"/>
    <property type="match status" value="1"/>
</dbReference>
<comment type="caution">
    <text evidence="8">The sequence shown here is derived from an EMBL/GenBank/DDBJ whole genome shotgun (WGS) entry which is preliminary data.</text>
</comment>